<evidence type="ECO:0000259" key="1">
    <source>
        <dbReference type="Pfam" id="PF00501"/>
    </source>
</evidence>
<proteinExistence type="predicted"/>
<comment type="caution">
    <text evidence="2">The sequence shown here is derived from an EMBL/GenBank/DDBJ whole genome shotgun (WGS) entry which is preliminary data.</text>
</comment>
<dbReference type="Pfam" id="PF00501">
    <property type="entry name" value="AMP-binding"/>
    <property type="match status" value="1"/>
</dbReference>
<sequence length="133" mass="14078">MPSTAPRHPADRNTVVVSGPDTDLTAEELHRWSNRLARMLLGMGAKAGAVIAIAIDSPVEAAVAERAIAKVRGIPLPVGDGVLPAGTALGITHRARRTTLTDDVHWLILDEPSTLRRYLVGSDSTITVADRSA</sequence>
<keyword evidence="3" id="KW-1185">Reference proteome</keyword>
<name>A0ABV8DRM1_9NOCA</name>
<dbReference type="InterPro" id="IPR042099">
    <property type="entry name" value="ANL_N_sf"/>
</dbReference>
<dbReference type="Proteomes" id="UP001595696">
    <property type="component" value="Unassembled WGS sequence"/>
</dbReference>
<protein>
    <submittedName>
        <fullName evidence="2">AMP-binding protein</fullName>
    </submittedName>
</protein>
<organism evidence="2 3">
    <name type="scientific">Nocardia jiangsuensis</name>
    <dbReference type="NCBI Taxonomy" id="1691563"/>
    <lineage>
        <taxon>Bacteria</taxon>
        <taxon>Bacillati</taxon>
        <taxon>Actinomycetota</taxon>
        <taxon>Actinomycetes</taxon>
        <taxon>Mycobacteriales</taxon>
        <taxon>Nocardiaceae</taxon>
        <taxon>Nocardia</taxon>
    </lineage>
</organism>
<dbReference type="SUPFAM" id="SSF56801">
    <property type="entry name" value="Acetyl-CoA synthetase-like"/>
    <property type="match status" value="1"/>
</dbReference>
<evidence type="ECO:0000313" key="2">
    <source>
        <dbReference type="EMBL" id="MFC3962727.1"/>
    </source>
</evidence>
<reference evidence="3" key="1">
    <citation type="journal article" date="2019" name="Int. J. Syst. Evol. Microbiol.">
        <title>The Global Catalogue of Microorganisms (GCM) 10K type strain sequencing project: providing services to taxonomists for standard genome sequencing and annotation.</title>
        <authorList>
            <consortium name="The Broad Institute Genomics Platform"/>
            <consortium name="The Broad Institute Genome Sequencing Center for Infectious Disease"/>
            <person name="Wu L."/>
            <person name="Ma J."/>
        </authorList>
    </citation>
    <scope>NUCLEOTIDE SEQUENCE [LARGE SCALE GENOMIC DNA]</scope>
    <source>
        <strain evidence="3">CGMCC 4.7330</strain>
    </source>
</reference>
<dbReference type="Gene3D" id="3.40.50.12780">
    <property type="entry name" value="N-terminal domain of ligase-like"/>
    <property type="match status" value="1"/>
</dbReference>
<evidence type="ECO:0000313" key="3">
    <source>
        <dbReference type="Proteomes" id="UP001595696"/>
    </source>
</evidence>
<dbReference type="InterPro" id="IPR000873">
    <property type="entry name" value="AMP-dep_synth/lig_dom"/>
</dbReference>
<gene>
    <name evidence="2" type="ORF">ACFO0B_12100</name>
</gene>
<feature type="domain" description="AMP-dependent synthetase/ligase" evidence="1">
    <location>
        <begin position="5"/>
        <end position="85"/>
    </location>
</feature>
<dbReference type="EMBL" id="JBHSAX010000013">
    <property type="protein sequence ID" value="MFC3962727.1"/>
    <property type="molecule type" value="Genomic_DNA"/>
</dbReference>
<accession>A0ABV8DRM1</accession>
<dbReference type="RefSeq" id="WP_378612491.1">
    <property type="nucleotide sequence ID" value="NZ_JBHSAX010000013.1"/>
</dbReference>